<evidence type="ECO:0000313" key="8">
    <source>
        <dbReference type="Proteomes" id="UP001215598"/>
    </source>
</evidence>
<keyword evidence="8" id="KW-1185">Reference proteome</keyword>
<evidence type="ECO:0000313" key="7">
    <source>
        <dbReference type="EMBL" id="KAJ7731406.1"/>
    </source>
</evidence>
<evidence type="ECO:0000256" key="5">
    <source>
        <dbReference type="SAM" id="MobiDB-lite"/>
    </source>
</evidence>
<gene>
    <name evidence="7" type="ORF">B0H16DRAFT_1893371</name>
</gene>
<protein>
    <recommendedName>
        <fullName evidence="6">RING-type domain-containing protein</fullName>
    </recommendedName>
</protein>
<sequence length="227" mass="25749">MVSTTGPTETPQHGGATHTEREHDAIPPSAYVPVQSIEELQRTIAVIRRSHREFQLVTESQLHRLREKNFQKKQELKRAKDREHVAARTLADAVLNRMILQSLTAAESAFCCDICFDIFHAPDMATSCGHSFCQDCILQVIRASRHPSCPSCRQPITQAPVHNYQLERAIETLLKGGFFKRETATVDRDPHAYVRFFQNVPVDPAQPKPDAWAMDDDDNAWDMDGWA</sequence>
<dbReference type="Gene3D" id="3.30.40.10">
    <property type="entry name" value="Zinc/RING finger domain, C3HC4 (zinc finger)"/>
    <property type="match status" value="1"/>
</dbReference>
<keyword evidence="2 4" id="KW-0863">Zinc-finger</keyword>
<evidence type="ECO:0000256" key="2">
    <source>
        <dbReference type="ARBA" id="ARBA00022771"/>
    </source>
</evidence>
<dbReference type="InterPro" id="IPR017907">
    <property type="entry name" value="Znf_RING_CS"/>
</dbReference>
<feature type="domain" description="RING-type" evidence="6">
    <location>
        <begin position="112"/>
        <end position="153"/>
    </location>
</feature>
<accession>A0AAD7HZ77</accession>
<evidence type="ECO:0000256" key="4">
    <source>
        <dbReference type="PROSITE-ProRule" id="PRU00175"/>
    </source>
</evidence>
<dbReference type="PANTHER" id="PTHR23327">
    <property type="entry name" value="RING FINGER PROTEIN 127"/>
    <property type="match status" value="1"/>
</dbReference>
<dbReference type="Pfam" id="PF13445">
    <property type="entry name" value="zf-RING_UBOX"/>
    <property type="match status" value="1"/>
</dbReference>
<dbReference type="GO" id="GO:0008270">
    <property type="term" value="F:zinc ion binding"/>
    <property type="evidence" value="ECO:0007669"/>
    <property type="project" value="UniProtKB-KW"/>
</dbReference>
<dbReference type="InterPro" id="IPR001841">
    <property type="entry name" value="Znf_RING"/>
</dbReference>
<dbReference type="PROSITE" id="PS50089">
    <property type="entry name" value="ZF_RING_2"/>
    <property type="match status" value="1"/>
</dbReference>
<organism evidence="7 8">
    <name type="scientific">Mycena metata</name>
    <dbReference type="NCBI Taxonomy" id="1033252"/>
    <lineage>
        <taxon>Eukaryota</taxon>
        <taxon>Fungi</taxon>
        <taxon>Dikarya</taxon>
        <taxon>Basidiomycota</taxon>
        <taxon>Agaricomycotina</taxon>
        <taxon>Agaricomycetes</taxon>
        <taxon>Agaricomycetidae</taxon>
        <taxon>Agaricales</taxon>
        <taxon>Marasmiineae</taxon>
        <taxon>Mycenaceae</taxon>
        <taxon>Mycena</taxon>
    </lineage>
</organism>
<feature type="compositionally biased region" description="Polar residues" evidence="5">
    <location>
        <begin position="1"/>
        <end position="11"/>
    </location>
</feature>
<dbReference type="SMART" id="SM00184">
    <property type="entry name" value="RING"/>
    <property type="match status" value="1"/>
</dbReference>
<dbReference type="EMBL" id="JARKIB010000153">
    <property type="protein sequence ID" value="KAJ7731406.1"/>
    <property type="molecule type" value="Genomic_DNA"/>
</dbReference>
<dbReference type="InterPro" id="IPR027370">
    <property type="entry name" value="Znf-RING_euk"/>
</dbReference>
<name>A0AAD7HZ77_9AGAR</name>
<dbReference type="PROSITE" id="PS00518">
    <property type="entry name" value="ZF_RING_1"/>
    <property type="match status" value="1"/>
</dbReference>
<evidence type="ECO:0000256" key="1">
    <source>
        <dbReference type="ARBA" id="ARBA00022723"/>
    </source>
</evidence>
<dbReference type="Proteomes" id="UP001215598">
    <property type="component" value="Unassembled WGS sequence"/>
</dbReference>
<dbReference type="InterPro" id="IPR013083">
    <property type="entry name" value="Znf_RING/FYVE/PHD"/>
</dbReference>
<comment type="caution">
    <text evidence="7">The sequence shown here is derived from an EMBL/GenBank/DDBJ whole genome shotgun (WGS) entry which is preliminary data.</text>
</comment>
<keyword evidence="3" id="KW-0862">Zinc</keyword>
<dbReference type="AlphaFoldDB" id="A0AAD7HZ77"/>
<evidence type="ECO:0000256" key="3">
    <source>
        <dbReference type="ARBA" id="ARBA00022833"/>
    </source>
</evidence>
<proteinExistence type="predicted"/>
<evidence type="ECO:0000259" key="6">
    <source>
        <dbReference type="PROSITE" id="PS50089"/>
    </source>
</evidence>
<reference evidence="7" key="1">
    <citation type="submission" date="2023-03" db="EMBL/GenBank/DDBJ databases">
        <title>Massive genome expansion in bonnet fungi (Mycena s.s.) driven by repeated elements and novel gene families across ecological guilds.</title>
        <authorList>
            <consortium name="Lawrence Berkeley National Laboratory"/>
            <person name="Harder C.B."/>
            <person name="Miyauchi S."/>
            <person name="Viragh M."/>
            <person name="Kuo A."/>
            <person name="Thoen E."/>
            <person name="Andreopoulos B."/>
            <person name="Lu D."/>
            <person name="Skrede I."/>
            <person name="Drula E."/>
            <person name="Henrissat B."/>
            <person name="Morin E."/>
            <person name="Kohler A."/>
            <person name="Barry K."/>
            <person name="LaButti K."/>
            <person name="Morin E."/>
            <person name="Salamov A."/>
            <person name="Lipzen A."/>
            <person name="Mereny Z."/>
            <person name="Hegedus B."/>
            <person name="Baldrian P."/>
            <person name="Stursova M."/>
            <person name="Weitz H."/>
            <person name="Taylor A."/>
            <person name="Grigoriev I.V."/>
            <person name="Nagy L.G."/>
            <person name="Martin F."/>
            <person name="Kauserud H."/>
        </authorList>
    </citation>
    <scope>NUCLEOTIDE SEQUENCE</scope>
    <source>
        <strain evidence="7">CBHHK182m</strain>
    </source>
</reference>
<feature type="region of interest" description="Disordered" evidence="5">
    <location>
        <begin position="1"/>
        <end position="23"/>
    </location>
</feature>
<keyword evidence="1" id="KW-0479">Metal-binding</keyword>
<dbReference type="SUPFAM" id="SSF57850">
    <property type="entry name" value="RING/U-box"/>
    <property type="match status" value="1"/>
</dbReference>